<name>A0A1V6LUQ2_9FLAO</name>
<protein>
    <recommendedName>
        <fullName evidence="3">Guanylate cyclase domain-containing protein</fullName>
    </recommendedName>
</protein>
<reference evidence="1 2" key="1">
    <citation type="submission" date="2016-12" db="EMBL/GenBank/DDBJ databases">
        <authorList>
            <person name="Song W.-J."/>
            <person name="Kurnit D.M."/>
        </authorList>
    </citation>
    <scope>NUCLEOTIDE SEQUENCE [LARGE SCALE GENOMIC DNA]</scope>
    <source>
        <strain evidence="1 2">HSG9</strain>
    </source>
</reference>
<dbReference type="OrthoDB" id="8235971at2"/>
<dbReference type="Proteomes" id="UP000191680">
    <property type="component" value="Unassembled WGS sequence"/>
</dbReference>
<evidence type="ECO:0000313" key="2">
    <source>
        <dbReference type="Proteomes" id="UP000191680"/>
    </source>
</evidence>
<evidence type="ECO:0008006" key="3">
    <source>
        <dbReference type="Google" id="ProtNLM"/>
    </source>
</evidence>
<organism evidence="1 2">
    <name type="scientific">Croceivirga radicis</name>
    <dbReference type="NCBI Taxonomy" id="1929488"/>
    <lineage>
        <taxon>Bacteria</taxon>
        <taxon>Pseudomonadati</taxon>
        <taxon>Bacteroidota</taxon>
        <taxon>Flavobacteriia</taxon>
        <taxon>Flavobacteriales</taxon>
        <taxon>Flavobacteriaceae</taxon>
        <taxon>Croceivirga</taxon>
    </lineage>
</organism>
<gene>
    <name evidence="1" type="ORF">BUL40_04680</name>
</gene>
<dbReference type="RefSeq" id="WP_080318267.1">
    <property type="nucleotide sequence ID" value="NZ_MTBC01000002.1"/>
</dbReference>
<evidence type="ECO:0000313" key="1">
    <source>
        <dbReference type="EMBL" id="OQD43902.1"/>
    </source>
</evidence>
<accession>A0A1V6LUQ2</accession>
<proteinExistence type="predicted"/>
<comment type="caution">
    <text evidence="1">The sequence shown here is derived from an EMBL/GenBank/DDBJ whole genome shotgun (WGS) entry which is preliminary data.</text>
</comment>
<dbReference type="EMBL" id="MTBC01000002">
    <property type="protein sequence ID" value="OQD43902.1"/>
    <property type="molecule type" value="Genomic_DNA"/>
</dbReference>
<sequence length="237" mass="27399">MEKEKTTNWLPTDKRFVAFIDILGFKDLVMRSSHSHIYDLLSEISKLRSLIDNWKDKNDGRYSNAEMYTVSFSDSIVVFSKSDTVEDFDLFAFGIKWLFSGAIDKSIPLKGALAYGEISLNKSSQIYFGQPIIDAYLLEEEVNYFGIVAHNSIEKFFKDNEEKSVSKQILSEFKTPLKCGTISHLNLIWFKEIDNPPTDFNTLRNKIKNFQYNISGSPRRYIDNTINVIDQVENELK</sequence>
<dbReference type="AlphaFoldDB" id="A0A1V6LUQ2"/>
<keyword evidence="2" id="KW-1185">Reference proteome</keyword>